<dbReference type="RefSeq" id="WP_254151972.1">
    <property type="nucleotide sequence ID" value="NZ_JAHESD010000004.1"/>
</dbReference>
<evidence type="ECO:0000313" key="1">
    <source>
        <dbReference type="EMBL" id="MBT1702200.1"/>
    </source>
</evidence>
<sequence>MKTTFLEAEWRKLAIVNYAIDKSFLLQYLPHKTELDTWNNTCYISLVGFMFLNTKVKGIKIPFHVNFEEVNLRFYVKHKYNNEWKRGVVFIKEIVPKTAITVVANTIYKENYETMKMAHEWLTKNENLSVEYRWKKNHWNVLKVQATNQPWDIENGSEEEFITEHFWGYTYINKSKTSEYEVEHPRWKVYKVNSYSLEVNFADIYGSSFNFLTTETPKSVFLAEGSSIVVRGGTIL</sequence>
<dbReference type="PANTHER" id="PTHR39186:SF1">
    <property type="entry name" value="DUF2071 DOMAIN-CONTAINING PROTEIN"/>
    <property type="match status" value="1"/>
</dbReference>
<dbReference type="Proteomes" id="UP000772618">
    <property type="component" value="Unassembled WGS sequence"/>
</dbReference>
<accession>A0ABS5VMX6</accession>
<proteinExistence type="predicted"/>
<protein>
    <submittedName>
        <fullName evidence="1">DUF2071 domain-containing protein</fullName>
    </submittedName>
</protein>
<dbReference type="EMBL" id="JAHESD010000004">
    <property type="protein sequence ID" value="MBT1702200.1"/>
    <property type="molecule type" value="Genomic_DNA"/>
</dbReference>
<dbReference type="PANTHER" id="PTHR39186">
    <property type="entry name" value="DUF2071 FAMILY PROTEIN"/>
    <property type="match status" value="1"/>
</dbReference>
<organism evidence="1 2">
    <name type="scientific">Chryseosolibacter indicus</name>
    <dbReference type="NCBI Taxonomy" id="2782351"/>
    <lineage>
        <taxon>Bacteria</taxon>
        <taxon>Pseudomonadati</taxon>
        <taxon>Bacteroidota</taxon>
        <taxon>Cytophagia</taxon>
        <taxon>Cytophagales</taxon>
        <taxon>Chryseotaleaceae</taxon>
        <taxon>Chryseosolibacter</taxon>
    </lineage>
</organism>
<evidence type="ECO:0000313" key="2">
    <source>
        <dbReference type="Proteomes" id="UP000772618"/>
    </source>
</evidence>
<reference evidence="1 2" key="1">
    <citation type="submission" date="2021-05" db="EMBL/GenBank/DDBJ databases">
        <title>A Polyphasic approach of four new species of the genus Ohtaekwangia: Ohtaekwangia histidinii sp. nov., Ohtaekwangia cretensis sp. nov., Ohtaekwangia indiensis sp. nov., Ohtaekwangia reichenbachii sp. nov. from diverse environment.</title>
        <authorList>
            <person name="Octaviana S."/>
        </authorList>
    </citation>
    <scope>NUCLEOTIDE SEQUENCE [LARGE SCALE GENOMIC DNA]</scope>
    <source>
        <strain evidence="1 2">PWU20</strain>
    </source>
</reference>
<name>A0ABS5VMX6_9BACT</name>
<dbReference type="Pfam" id="PF09844">
    <property type="entry name" value="DUF2071"/>
    <property type="match status" value="1"/>
</dbReference>
<gene>
    <name evidence="1" type="ORF">KK060_02860</name>
</gene>
<comment type="caution">
    <text evidence="1">The sequence shown here is derived from an EMBL/GenBank/DDBJ whole genome shotgun (WGS) entry which is preliminary data.</text>
</comment>
<dbReference type="InterPro" id="IPR018644">
    <property type="entry name" value="DUF2071"/>
</dbReference>
<keyword evidence="2" id="KW-1185">Reference proteome</keyword>